<keyword evidence="3" id="KW-1185">Reference proteome</keyword>
<dbReference type="OrthoDB" id="9811998at2"/>
<dbReference type="EMBL" id="CP036263">
    <property type="protein sequence ID" value="QDT00177.1"/>
    <property type="molecule type" value="Genomic_DNA"/>
</dbReference>
<dbReference type="AlphaFoldDB" id="A0A517MZ75"/>
<feature type="transmembrane region" description="Helical" evidence="1">
    <location>
        <begin position="12"/>
        <end position="32"/>
    </location>
</feature>
<keyword evidence="1" id="KW-0812">Transmembrane</keyword>
<name>A0A517MZ75_9BACT</name>
<dbReference type="KEGG" id="amob:HG15A2_35120"/>
<organism evidence="2 3">
    <name type="scientific">Adhaeretor mobilis</name>
    <dbReference type="NCBI Taxonomy" id="1930276"/>
    <lineage>
        <taxon>Bacteria</taxon>
        <taxon>Pseudomonadati</taxon>
        <taxon>Planctomycetota</taxon>
        <taxon>Planctomycetia</taxon>
        <taxon>Pirellulales</taxon>
        <taxon>Lacipirellulaceae</taxon>
        <taxon>Adhaeretor</taxon>
    </lineage>
</organism>
<keyword evidence="1" id="KW-0472">Membrane</keyword>
<feature type="transmembrane region" description="Helical" evidence="1">
    <location>
        <begin position="44"/>
        <end position="64"/>
    </location>
</feature>
<dbReference type="Proteomes" id="UP000319852">
    <property type="component" value="Chromosome"/>
</dbReference>
<sequence length="163" mass="18258">MVHLLAAHPLVHLNAGLNVLATILLLVGYFHIRQGRVETHARTMLAALAVSTAFLVSYLTYHYLVGHVQFGQEGAVKTVYQTILATHIVLAAVVLPPMAIVTSLRGLKSLGWWLGKNLSDAQRQEIRRKHRQLACWTLPIWLYVSVTGVIIYVMLYHVWPDTA</sequence>
<evidence type="ECO:0000313" key="2">
    <source>
        <dbReference type="EMBL" id="QDT00177.1"/>
    </source>
</evidence>
<evidence type="ECO:0008006" key="4">
    <source>
        <dbReference type="Google" id="ProtNLM"/>
    </source>
</evidence>
<feature type="transmembrane region" description="Helical" evidence="1">
    <location>
        <begin position="84"/>
        <end position="104"/>
    </location>
</feature>
<evidence type="ECO:0000313" key="3">
    <source>
        <dbReference type="Proteomes" id="UP000319852"/>
    </source>
</evidence>
<dbReference type="PANTHER" id="PTHR37692">
    <property type="entry name" value="HYPOTHETICAL MEMBRANE SPANNING PROTEIN"/>
    <property type="match status" value="1"/>
</dbReference>
<gene>
    <name evidence="2" type="ORF">HG15A2_35120</name>
</gene>
<dbReference type="PANTHER" id="PTHR37692:SF1">
    <property type="entry name" value="DUF420 DOMAIN-CONTAINING PROTEIN"/>
    <property type="match status" value="1"/>
</dbReference>
<dbReference type="InterPro" id="IPR007352">
    <property type="entry name" value="DUF420"/>
</dbReference>
<protein>
    <recommendedName>
        <fullName evidence="4">DUF420 domain-containing protein</fullName>
    </recommendedName>
</protein>
<keyword evidence="1" id="KW-1133">Transmembrane helix</keyword>
<proteinExistence type="predicted"/>
<dbReference type="Pfam" id="PF04238">
    <property type="entry name" value="DUF420"/>
    <property type="match status" value="1"/>
</dbReference>
<feature type="transmembrane region" description="Helical" evidence="1">
    <location>
        <begin position="133"/>
        <end position="159"/>
    </location>
</feature>
<evidence type="ECO:0000256" key="1">
    <source>
        <dbReference type="SAM" id="Phobius"/>
    </source>
</evidence>
<reference evidence="2 3" key="1">
    <citation type="submission" date="2019-02" db="EMBL/GenBank/DDBJ databases">
        <title>Deep-cultivation of Planctomycetes and their phenomic and genomic characterization uncovers novel biology.</title>
        <authorList>
            <person name="Wiegand S."/>
            <person name="Jogler M."/>
            <person name="Boedeker C."/>
            <person name="Pinto D."/>
            <person name="Vollmers J."/>
            <person name="Rivas-Marin E."/>
            <person name="Kohn T."/>
            <person name="Peeters S.H."/>
            <person name="Heuer A."/>
            <person name="Rast P."/>
            <person name="Oberbeckmann S."/>
            <person name="Bunk B."/>
            <person name="Jeske O."/>
            <person name="Meyerdierks A."/>
            <person name="Storesund J.E."/>
            <person name="Kallscheuer N."/>
            <person name="Luecker S."/>
            <person name="Lage O.M."/>
            <person name="Pohl T."/>
            <person name="Merkel B.J."/>
            <person name="Hornburger P."/>
            <person name="Mueller R.-W."/>
            <person name="Bruemmer F."/>
            <person name="Labrenz M."/>
            <person name="Spormann A.M."/>
            <person name="Op den Camp H."/>
            <person name="Overmann J."/>
            <person name="Amann R."/>
            <person name="Jetten M.S.M."/>
            <person name="Mascher T."/>
            <person name="Medema M.H."/>
            <person name="Devos D.P."/>
            <person name="Kaster A.-K."/>
            <person name="Ovreas L."/>
            <person name="Rohde M."/>
            <person name="Galperin M.Y."/>
            <person name="Jogler C."/>
        </authorList>
    </citation>
    <scope>NUCLEOTIDE SEQUENCE [LARGE SCALE GENOMIC DNA]</scope>
    <source>
        <strain evidence="2 3">HG15A2</strain>
    </source>
</reference>
<accession>A0A517MZ75</accession>